<evidence type="ECO:0000256" key="2">
    <source>
        <dbReference type="ARBA" id="ARBA00023242"/>
    </source>
</evidence>
<dbReference type="OrthoDB" id="303107at2759"/>
<evidence type="ECO:0000256" key="1">
    <source>
        <dbReference type="ARBA" id="ARBA00004123"/>
    </source>
</evidence>
<protein>
    <recommendedName>
        <fullName evidence="4">DDT domain-containing protein</fullName>
    </recommendedName>
</protein>
<evidence type="ECO:0000313" key="6">
    <source>
        <dbReference type="Proteomes" id="UP000187203"/>
    </source>
</evidence>
<comment type="subcellular location">
    <subcellularLocation>
        <location evidence="1">Nucleus</location>
    </subcellularLocation>
</comment>
<dbReference type="Pfam" id="PF02791">
    <property type="entry name" value="DDT"/>
    <property type="match status" value="1"/>
</dbReference>
<feature type="compositionally biased region" description="Low complexity" evidence="3">
    <location>
        <begin position="59"/>
        <end position="71"/>
    </location>
</feature>
<sequence length="213" mass="23895">MSLDSSPSLPIPPDPPQNDTLPSQNDPQTTQTPETTATPTPTPPLTRSNRPSRACTIRAAQRLYAQQQQAAIERRPKPAKKEQQQQQLPKDENDGSPSPQQQCSGSSKIITPLVGPPEPSQLPRWSIRSMWELASILNFLHVFRPLLNIAVEFSAEEFETALITPNDTLGDIHIPLLKELFCFYIQVLHFDPLRAVAINKLHNSWITFFLTES</sequence>
<gene>
    <name evidence="5" type="ORF">COLO4_33407</name>
</gene>
<dbReference type="InterPro" id="IPR018501">
    <property type="entry name" value="DDT_dom"/>
</dbReference>
<keyword evidence="6" id="KW-1185">Reference proteome</keyword>
<organism evidence="5 6">
    <name type="scientific">Corchorus olitorius</name>
    <dbReference type="NCBI Taxonomy" id="93759"/>
    <lineage>
        <taxon>Eukaryota</taxon>
        <taxon>Viridiplantae</taxon>
        <taxon>Streptophyta</taxon>
        <taxon>Embryophyta</taxon>
        <taxon>Tracheophyta</taxon>
        <taxon>Spermatophyta</taxon>
        <taxon>Magnoliopsida</taxon>
        <taxon>eudicotyledons</taxon>
        <taxon>Gunneridae</taxon>
        <taxon>Pentapetalae</taxon>
        <taxon>rosids</taxon>
        <taxon>malvids</taxon>
        <taxon>Malvales</taxon>
        <taxon>Malvaceae</taxon>
        <taxon>Grewioideae</taxon>
        <taxon>Apeibeae</taxon>
        <taxon>Corchorus</taxon>
    </lineage>
</organism>
<dbReference type="PANTHER" id="PTHR14296:SF3">
    <property type="entry name" value="DIKAR, ISOFORM F"/>
    <property type="match status" value="1"/>
</dbReference>
<evidence type="ECO:0000259" key="4">
    <source>
        <dbReference type="Pfam" id="PF02791"/>
    </source>
</evidence>
<accession>A0A1R3GU61</accession>
<dbReference type="GO" id="GO:0006355">
    <property type="term" value="P:regulation of DNA-templated transcription"/>
    <property type="evidence" value="ECO:0007669"/>
    <property type="project" value="InterPro"/>
</dbReference>
<dbReference type="EMBL" id="AWUE01021610">
    <property type="protein sequence ID" value="OMO61540.1"/>
    <property type="molecule type" value="Genomic_DNA"/>
</dbReference>
<dbReference type="GO" id="GO:0031213">
    <property type="term" value="C:RSF complex"/>
    <property type="evidence" value="ECO:0007669"/>
    <property type="project" value="InterPro"/>
</dbReference>
<comment type="caution">
    <text evidence="5">The sequence shown here is derived from an EMBL/GenBank/DDBJ whole genome shotgun (WGS) entry which is preliminary data.</text>
</comment>
<evidence type="ECO:0000256" key="3">
    <source>
        <dbReference type="SAM" id="MobiDB-lite"/>
    </source>
</evidence>
<dbReference type="PANTHER" id="PTHR14296">
    <property type="entry name" value="REMODELING AND SPACING FACTOR 1"/>
    <property type="match status" value="1"/>
</dbReference>
<feature type="compositionally biased region" description="Basic and acidic residues" evidence="3">
    <location>
        <begin position="72"/>
        <end position="93"/>
    </location>
</feature>
<feature type="domain" description="DDT" evidence="4">
    <location>
        <begin position="135"/>
        <end position="181"/>
    </location>
</feature>
<proteinExistence type="predicted"/>
<reference evidence="6" key="1">
    <citation type="submission" date="2013-09" db="EMBL/GenBank/DDBJ databases">
        <title>Corchorus olitorius genome sequencing.</title>
        <authorList>
            <person name="Alam M."/>
            <person name="Haque M.S."/>
            <person name="Islam M.S."/>
            <person name="Emdad E.M."/>
            <person name="Islam M.M."/>
            <person name="Ahmed B."/>
            <person name="Halim A."/>
            <person name="Hossen Q.M.M."/>
            <person name="Hossain M.Z."/>
            <person name="Ahmed R."/>
            <person name="Khan M.M."/>
            <person name="Islam R."/>
            <person name="Rashid M.M."/>
            <person name="Khan S.A."/>
            <person name="Rahman M.S."/>
            <person name="Alam M."/>
            <person name="Yahiya A.S."/>
            <person name="Khan M.S."/>
            <person name="Azam M.S."/>
            <person name="Haque T."/>
            <person name="Lashkar M.Z.H."/>
            <person name="Akhand A.I."/>
            <person name="Morshed G."/>
            <person name="Roy S."/>
            <person name="Uddin K.S."/>
            <person name="Rabeya T."/>
            <person name="Hossain A.S."/>
            <person name="Chowdhury A."/>
            <person name="Snigdha A.R."/>
            <person name="Mortoza M.S."/>
            <person name="Matin S.A."/>
            <person name="Hoque S.M.E."/>
            <person name="Islam M.K."/>
            <person name="Roy D.K."/>
            <person name="Haider R."/>
            <person name="Moosa M.M."/>
            <person name="Elias S.M."/>
            <person name="Hasan A.M."/>
            <person name="Jahan S."/>
            <person name="Shafiuddin M."/>
            <person name="Mahmood N."/>
            <person name="Shommy N.S."/>
        </authorList>
    </citation>
    <scope>NUCLEOTIDE SEQUENCE [LARGE SCALE GENOMIC DNA]</scope>
    <source>
        <strain evidence="6">cv. O-4</strain>
    </source>
</reference>
<dbReference type="Proteomes" id="UP000187203">
    <property type="component" value="Unassembled WGS sequence"/>
</dbReference>
<keyword evidence="2" id="KW-0539">Nucleus</keyword>
<dbReference type="STRING" id="93759.A0A1R3GU61"/>
<dbReference type="InterPro" id="IPR028938">
    <property type="entry name" value="Rsf1-like"/>
</dbReference>
<dbReference type="AlphaFoldDB" id="A0A1R3GU61"/>
<evidence type="ECO:0000313" key="5">
    <source>
        <dbReference type="EMBL" id="OMO61540.1"/>
    </source>
</evidence>
<feature type="region of interest" description="Disordered" evidence="3">
    <location>
        <begin position="1"/>
        <end position="116"/>
    </location>
</feature>
<feature type="compositionally biased region" description="Low complexity" evidence="3">
    <location>
        <begin position="95"/>
        <end position="107"/>
    </location>
</feature>
<feature type="compositionally biased region" description="Low complexity" evidence="3">
    <location>
        <begin position="17"/>
        <end position="39"/>
    </location>
</feature>
<name>A0A1R3GU61_9ROSI</name>